<keyword evidence="1" id="KW-0812">Transmembrane</keyword>
<dbReference type="InterPro" id="IPR022742">
    <property type="entry name" value="Hydrolase_4"/>
</dbReference>
<evidence type="ECO:0000313" key="3">
    <source>
        <dbReference type="EMBL" id="NCI51547.1"/>
    </source>
</evidence>
<name>A0ABW9ZZ04_9BACT</name>
<keyword evidence="4" id="KW-1185">Reference proteome</keyword>
<protein>
    <submittedName>
        <fullName evidence="3">Alpha/beta hydrolase</fullName>
    </submittedName>
</protein>
<feature type="transmembrane region" description="Helical" evidence="1">
    <location>
        <begin position="12"/>
        <end position="28"/>
    </location>
</feature>
<comment type="caution">
    <text evidence="3">The sequence shown here is derived from an EMBL/GenBank/DDBJ whole genome shotgun (WGS) entry which is preliminary data.</text>
</comment>
<sequence length="272" mass="31226">MKNKQKLFKRVKLFIVCYCLVGTALFYLQDKLLFRPTALPPNSTFHFTQPFTEANISLDAATKFNIVQFTPGKPYDSARGVVLYFHGNKENVNHYQQYASAFTRNNYEVWMPDYPGYGKSTGTFSEAVLYEEALQVYKLARTKYRPDQIVVYGKSLGSGIAAQLASIRDCRELVLETPYYSFTSLVRLVAFIYPVSLLSHYKIPTNQYLEKVTAPVTIFHGTRDWTIPYFHAKRLKASLKPTDEFITIDGGGHNNLFSYDRVQKKIDTLLSR</sequence>
<keyword evidence="1" id="KW-0472">Membrane</keyword>
<dbReference type="PANTHER" id="PTHR12277:SF81">
    <property type="entry name" value="PROTEIN ABHD13"/>
    <property type="match status" value="1"/>
</dbReference>
<keyword evidence="3" id="KW-0378">Hydrolase</keyword>
<proteinExistence type="predicted"/>
<dbReference type="RefSeq" id="WP_161819827.1">
    <property type="nucleotide sequence ID" value="NZ_JAACJS010000015.1"/>
</dbReference>
<dbReference type="EMBL" id="JAACJS010000015">
    <property type="protein sequence ID" value="NCI51547.1"/>
    <property type="molecule type" value="Genomic_DNA"/>
</dbReference>
<dbReference type="InterPro" id="IPR029058">
    <property type="entry name" value="AB_hydrolase_fold"/>
</dbReference>
<dbReference type="Proteomes" id="UP000753802">
    <property type="component" value="Unassembled WGS sequence"/>
</dbReference>
<dbReference type="GO" id="GO:0016787">
    <property type="term" value="F:hydrolase activity"/>
    <property type="evidence" value="ECO:0007669"/>
    <property type="project" value="UniProtKB-KW"/>
</dbReference>
<dbReference type="Pfam" id="PF12146">
    <property type="entry name" value="Hydrolase_4"/>
    <property type="match status" value="1"/>
</dbReference>
<dbReference type="Gene3D" id="3.40.50.1820">
    <property type="entry name" value="alpha/beta hydrolase"/>
    <property type="match status" value="1"/>
</dbReference>
<dbReference type="SUPFAM" id="SSF53474">
    <property type="entry name" value="alpha/beta-Hydrolases"/>
    <property type="match status" value="1"/>
</dbReference>
<feature type="domain" description="Serine aminopeptidase S33" evidence="2">
    <location>
        <begin position="77"/>
        <end position="183"/>
    </location>
</feature>
<gene>
    <name evidence="3" type="ORF">GWC95_16580</name>
</gene>
<keyword evidence="1" id="KW-1133">Transmembrane helix</keyword>
<organism evidence="3 4">
    <name type="scientific">Sediminibacterium roseum</name>
    <dbReference type="NCBI Taxonomy" id="1978412"/>
    <lineage>
        <taxon>Bacteria</taxon>
        <taxon>Pseudomonadati</taxon>
        <taxon>Bacteroidota</taxon>
        <taxon>Chitinophagia</taxon>
        <taxon>Chitinophagales</taxon>
        <taxon>Chitinophagaceae</taxon>
        <taxon>Sediminibacterium</taxon>
    </lineage>
</organism>
<evidence type="ECO:0000313" key="4">
    <source>
        <dbReference type="Proteomes" id="UP000753802"/>
    </source>
</evidence>
<accession>A0ABW9ZZ04</accession>
<reference evidence="3 4" key="1">
    <citation type="submission" date="2020-01" db="EMBL/GenBank/DDBJ databases">
        <title>Genome analysis.</title>
        <authorList>
            <person name="Wu S."/>
            <person name="Wang G."/>
        </authorList>
    </citation>
    <scope>NUCLEOTIDE SEQUENCE [LARGE SCALE GENOMIC DNA]</scope>
    <source>
        <strain evidence="3 4">SYL130</strain>
    </source>
</reference>
<evidence type="ECO:0000256" key="1">
    <source>
        <dbReference type="SAM" id="Phobius"/>
    </source>
</evidence>
<evidence type="ECO:0000259" key="2">
    <source>
        <dbReference type="Pfam" id="PF12146"/>
    </source>
</evidence>
<dbReference type="PANTHER" id="PTHR12277">
    <property type="entry name" value="ALPHA/BETA HYDROLASE DOMAIN-CONTAINING PROTEIN"/>
    <property type="match status" value="1"/>
</dbReference>